<dbReference type="PANTHER" id="PTHR43019:SF23">
    <property type="entry name" value="PROTEASE DO-LIKE 5, CHLOROPLASTIC"/>
    <property type="match status" value="1"/>
</dbReference>
<dbReference type="PANTHER" id="PTHR43019">
    <property type="entry name" value="SERINE ENDOPROTEASE DEGS"/>
    <property type="match status" value="1"/>
</dbReference>
<dbReference type="NCBIfam" id="NF033740">
    <property type="entry name" value="MarP_fam_protase"/>
    <property type="match status" value="1"/>
</dbReference>
<reference evidence="6 7" key="1">
    <citation type="submission" date="2016-06" db="EMBL/GenBank/DDBJ databases">
        <title>Genome sequencing of Cryobacterium arcticum PAMC 27867.</title>
        <authorList>
            <person name="Lee J."/>
            <person name="Kim O.-S."/>
        </authorList>
    </citation>
    <scope>NUCLEOTIDE SEQUENCE [LARGE SCALE GENOMIC DNA]</scope>
    <source>
        <strain evidence="6 7">PAMC 27867</strain>
    </source>
</reference>
<comment type="subcellular location">
    <subcellularLocation>
        <location evidence="1">Membrane</location>
        <topology evidence="1">Multi-pass membrane protein</topology>
    </subcellularLocation>
</comment>
<dbReference type="Pfam" id="PF02674">
    <property type="entry name" value="Colicin_V"/>
    <property type="match status" value="1"/>
</dbReference>
<accession>A0A1B1BL79</accession>
<evidence type="ECO:0000256" key="1">
    <source>
        <dbReference type="ARBA" id="ARBA00004141"/>
    </source>
</evidence>
<dbReference type="Pfam" id="PF13365">
    <property type="entry name" value="Trypsin_2"/>
    <property type="match status" value="1"/>
</dbReference>
<dbReference type="InterPro" id="IPR009003">
    <property type="entry name" value="Peptidase_S1_PA"/>
</dbReference>
<evidence type="ECO:0000313" key="7">
    <source>
        <dbReference type="Proteomes" id="UP000092582"/>
    </source>
</evidence>
<proteinExistence type="predicted"/>
<dbReference type="OrthoDB" id="9766361at2"/>
<dbReference type="InterPro" id="IPR043504">
    <property type="entry name" value="Peptidase_S1_PA_chymotrypsin"/>
</dbReference>
<evidence type="ECO:0000256" key="3">
    <source>
        <dbReference type="ARBA" id="ARBA00022989"/>
    </source>
</evidence>
<keyword evidence="4 5" id="KW-0472">Membrane</keyword>
<keyword evidence="7" id="KW-1185">Reference proteome</keyword>
<gene>
    <name evidence="6" type="ORF">PA27867_2420</name>
</gene>
<sequence>MQGSAILDVILVILLVSSLVAGYRSGLIGSISGILGLVAGAVAAYFVVPLVPTWVPAAEWRTPASIAAALVLVIVGLTVGESIGLALRRRTPRKLRGVDRLFGAVIGVAAAAAVMSMVAFSVGALGIPVLTSAIASSGVVRTIDSVTPDPVKSFLAQLRSTVVDDGLPRITDAFGGQSPTLPEAQLDNAALDTAAQSVLRITGNAVACGQSQSGSGFVVAPERVLTNAHVVAGVTEAVVEVPGAGALTGEIVYFDPVDDLALINVPGLTAAPLTLQGNLPVDAEAVSLGYPFGGPFDSDPARVISVASVLVADIYGQSPTERSVYTLAADVQQGESGGPLLSDGGQVAGVIFAKAANTANVGYALAMDEVTPVVDQAGSLSAAVSSGACIQG</sequence>
<dbReference type="PATRIC" id="fig|670052.7.peg.2487"/>
<dbReference type="GO" id="GO:0016020">
    <property type="term" value="C:membrane"/>
    <property type="evidence" value="ECO:0007669"/>
    <property type="project" value="UniProtKB-SubCell"/>
</dbReference>
<dbReference type="InterPro" id="IPR003825">
    <property type="entry name" value="Colicin-V_CvpA"/>
</dbReference>
<evidence type="ECO:0000256" key="4">
    <source>
        <dbReference type="ARBA" id="ARBA00023136"/>
    </source>
</evidence>
<dbReference type="GO" id="GO:0009403">
    <property type="term" value="P:toxin biosynthetic process"/>
    <property type="evidence" value="ECO:0007669"/>
    <property type="project" value="InterPro"/>
</dbReference>
<dbReference type="SUPFAM" id="SSF50494">
    <property type="entry name" value="Trypsin-like serine proteases"/>
    <property type="match status" value="1"/>
</dbReference>
<evidence type="ECO:0000313" key="6">
    <source>
        <dbReference type="EMBL" id="ANP73370.1"/>
    </source>
</evidence>
<dbReference type="Proteomes" id="UP000092582">
    <property type="component" value="Chromosome 1"/>
</dbReference>
<feature type="transmembrane region" description="Helical" evidence="5">
    <location>
        <begin position="101"/>
        <end position="127"/>
    </location>
</feature>
<evidence type="ECO:0000256" key="5">
    <source>
        <dbReference type="SAM" id="Phobius"/>
    </source>
</evidence>
<dbReference type="Gene3D" id="2.40.10.10">
    <property type="entry name" value="Trypsin-like serine proteases"/>
    <property type="match status" value="2"/>
</dbReference>
<dbReference type="AlphaFoldDB" id="A0A1B1BL79"/>
<dbReference type="STRING" id="670052.PA27867_2420"/>
<keyword evidence="2 5" id="KW-0812">Transmembrane</keyword>
<organism evidence="6 7">
    <name type="scientific">Cryobacterium arcticum</name>
    <dbReference type="NCBI Taxonomy" id="670052"/>
    <lineage>
        <taxon>Bacteria</taxon>
        <taxon>Bacillati</taxon>
        <taxon>Actinomycetota</taxon>
        <taxon>Actinomycetes</taxon>
        <taxon>Micrococcales</taxon>
        <taxon>Microbacteriaceae</taxon>
        <taxon>Cryobacterium</taxon>
    </lineage>
</organism>
<protein>
    <submittedName>
        <fullName evidence="6">Colicin V production protein</fullName>
    </submittedName>
</protein>
<dbReference type="KEGG" id="cart:PA27867_2420"/>
<feature type="transmembrane region" description="Helical" evidence="5">
    <location>
        <begin position="30"/>
        <end position="48"/>
    </location>
</feature>
<keyword evidence="3 5" id="KW-1133">Transmembrane helix</keyword>
<dbReference type="RefSeq" id="WP_066596703.1">
    <property type="nucleotide sequence ID" value="NZ_CP016282.1"/>
</dbReference>
<feature type="transmembrane region" description="Helical" evidence="5">
    <location>
        <begin position="60"/>
        <end position="80"/>
    </location>
</feature>
<dbReference type="InterPro" id="IPR047680">
    <property type="entry name" value="MarP-like"/>
</dbReference>
<feature type="transmembrane region" description="Helical" evidence="5">
    <location>
        <begin position="6"/>
        <end position="23"/>
    </location>
</feature>
<evidence type="ECO:0000256" key="2">
    <source>
        <dbReference type="ARBA" id="ARBA00022692"/>
    </source>
</evidence>
<name>A0A1B1BL79_9MICO</name>
<dbReference type="EMBL" id="CP016282">
    <property type="protein sequence ID" value="ANP73370.1"/>
    <property type="molecule type" value="Genomic_DNA"/>
</dbReference>